<evidence type="ECO:0000256" key="10">
    <source>
        <dbReference type="ARBA" id="ARBA00034078"/>
    </source>
</evidence>
<evidence type="ECO:0000256" key="9">
    <source>
        <dbReference type="ARBA" id="ARBA00023014"/>
    </source>
</evidence>
<name>A0ABZ2MDH7_9MICO</name>
<dbReference type="PROSITE" id="PS51384">
    <property type="entry name" value="FAD_FR"/>
    <property type="match status" value="1"/>
</dbReference>
<evidence type="ECO:0000256" key="3">
    <source>
        <dbReference type="ARBA" id="ARBA00022630"/>
    </source>
</evidence>
<dbReference type="PANTHER" id="PTHR43513:SF3">
    <property type="entry name" value="DIHYDROOROTATE DEHYDROGENASE B (NAD(+)), ELECTRON TRANSFER SUBUNIT-RELATED"/>
    <property type="match status" value="1"/>
</dbReference>
<evidence type="ECO:0000256" key="8">
    <source>
        <dbReference type="ARBA" id="ARBA00023004"/>
    </source>
</evidence>
<dbReference type="Gene3D" id="2.40.30.10">
    <property type="entry name" value="Translation factors"/>
    <property type="match status" value="1"/>
</dbReference>
<dbReference type="Pfam" id="PF10418">
    <property type="entry name" value="DHODB_Fe-S_bind"/>
    <property type="match status" value="1"/>
</dbReference>
<keyword evidence="5" id="KW-0479">Metal-binding</keyword>
<keyword evidence="13" id="KW-1185">Reference proteome</keyword>
<evidence type="ECO:0000256" key="1">
    <source>
        <dbReference type="ARBA" id="ARBA00006422"/>
    </source>
</evidence>
<dbReference type="InterPro" id="IPR037117">
    <property type="entry name" value="Dihydroorotate_DH_ele_sf"/>
</dbReference>
<evidence type="ECO:0000256" key="4">
    <source>
        <dbReference type="ARBA" id="ARBA00022714"/>
    </source>
</evidence>
<keyword evidence="3" id="KW-0285">Flavoprotein</keyword>
<protein>
    <submittedName>
        <fullName evidence="12">Dihydroorotate dehydrogenase electron transfer subunit</fullName>
    </submittedName>
</protein>
<dbReference type="Proteomes" id="UP001382727">
    <property type="component" value="Chromosome"/>
</dbReference>
<dbReference type="PANTHER" id="PTHR43513">
    <property type="entry name" value="DIHYDROOROTATE DEHYDROGENASE B (NAD(+)), ELECTRON TRANSFER SUBUNIT"/>
    <property type="match status" value="1"/>
</dbReference>
<evidence type="ECO:0000259" key="11">
    <source>
        <dbReference type="PROSITE" id="PS51384"/>
    </source>
</evidence>
<keyword evidence="2" id="KW-0813">Transport</keyword>
<evidence type="ECO:0000256" key="6">
    <source>
        <dbReference type="ARBA" id="ARBA00022827"/>
    </source>
</evidence>
<evidence type="ECO:0000256" key="5">
    <source>
        <dbReference type="ARBA" id="ARBA00022723"/>
    </source>
</evidence>
<comment type="cofactor">
    <cofactor evidence="10">
        <name>[2Fe-2S] cluster</name>
        <dbReference type="ChEBI" id="CHEBI:190135"/>
    </cofactor>
</comment>
<evidence type="ECO:0000256" key="2">
    <source>
        <dbReference type="ARBA" id="ARBA00022448"/>
    </source>
</evidence>
<reference evidence="12 13" key="1">
    <citation type="submission" date="2024-02" db="EMBL/GenBank/DDBJ databases">
        <title>Janibacter sp. nov., isolated from gut of marine sandworm.</title>
        <authorList>
            <person name="Kim B."/>
            <person name="Jun M.O."/>
            <person name="Shin N.-R."/>
        </authorList>
    </citation>
    <scope>NUCLEOTIDE SEQUENCE [LARGE SCALE GENOMIC DNA]</scope>
    <source>
        <strain evidence="12 13">A1S7</strain>
    </source>
</reference>
<accession>A0ABZ2MDH7</accession>
<feature type="domain" description="FAD-binding FR-type" evidence="11">
    <location>
        <begin position="6"/>
        <end position="116"/>
    </location>
</feature>
<keyword evidence="9" id="KW-0411">Iron-sulfur</keyword>
<keyword evidence="8" id="KW-0408">Iron</keyword>
<dbReference type="Gene3D" id="3.40.50.80">
    <property type="entry name" value="Nucleotide-binding domain of ferredoxin-NADP reductase (FNR) module"/>
    <property type="match status" value="1"/>
</dbReference>
<keyword evidence="7" id="KW-0249">Electron transport</keyword>
<dbReference type="SUPFAM" id="SSF52343">
    <property type="entry name" value="Ferredoxin reductase-like, C-terminal NADP-linked domain"/>
    <property type="match status" value="1"/>
</dbReference>
<evidence type="ECO:0000256" key="7">
    <source>
        <dbReference type="ARBA" id="ARBA00022982"/>
    </source>
</evidence>
<sequence>MTRTIAAREGAGVVQLEAEVIGNVAAGSYRHLTLVTPGLAELARPGQFVALSVGDGTSSMLLRRSFSIHKVSPAGTYGGTTEIVVAAHGAGTRLLTALEPGESVGVIGPLGRGFPLPAQPVPCVLVGGGYGSAPLFWLAEQLRERGCAVEMVLGAASADRLFGVVEARRVGDGVTVTTDDGSVGVRGWVSDVVPDLIESTGAAVVYGCGPMGMLRSLSAIADEHGIVAQVAVEEAMACGIGVCMTCVMPVRDESGTTSMVRSCLDGPVFRGDRVRWEAFEDGYCRVPEDAVGAPTVVR</sequence>
<evidence type="ECO:0000313" key="13">
    <source>
        <dbReference type="Proteomes" id="UP001382727"/>
    </source>
</evidence>
<comment type="similarity">
    <text evidence="1">Belongs to the PyrK family.</text>
</comment>
<dbReference type="InterPro" id="IPR012165">
    <property type="entry name" value="Cyt_c3_hydrogenase_gsu"/>
</dbReference>
<organism evidence="12 13">
    <name type="scientific">Janibacter alittae</name>
    <dbReference type="NCBI Taxonomy" id="3115209"/>
    <lineage>
        <taxon>Bacteria</taxon>
        <taxon>Bacillati</taxon>
        <taxon>Actinomycetota</taxon>
        <taxon>Actinomycetes</taxon>
        <taxon>Micrococcales</taxon>
        <taxon>Intrasporangiaceae</taxon>
        <taxon>Janibacter</taxon>
    </lineage>
</organism>
<proteinExistence type="inferred from homology"/>
<keyword evidence="4" id="KW-0001">2Fe-2S</keyword>
<dbReference type="InterPro" id="IPR017938">
    <property type="entry name" value="Riboflavin_synthase-like_b-brl"/>
</dbReference>
<dbReference type="EMBL" id="CP144913">
    <property type="protein sequence ID" value="WXB75105.1"/>
    <property type="molecule type" value="Genomic_DNA"/>
</dbReference>
<dbReference type="InterPro" id="IPR050353">
    <property type="entry name" value="PyrK_electron_transfer"/>
</dbReference>
<dbReference type="Gene3D" id="2.10.240.10">
    <property type="entry name" value="Dihydroorotate dehydrogenase, electron transfer subunit"/>
    <property type="match status" value="1"/>
</dbReference>
<keyword evidence="6" id="KW-0274">FAD</keyword>
<dbReference type="InterPro" id="IPR019480">
    <property type="entry name" value="Dihydroorotate_DH_Fe-S-bd"/>
</dbReference>
<dbReference type="InterPro" id="IPR017927">
    <property type="entry name" value="FAD-bd_FR_type"/>
</dbReference>
<dbReference type="SUPFAM" id="SSF63380">
    <property type="entry name" value="Riboflavin synthase domain-like"/>
    <property type="match status" value="1"/>
</dbReference>
<dbReference type="RefSeq" id="WP_338747818.1">
    <property type="nucleotide sequence ID" value="NZ_CP144913.1"/>
</dbReference>
<evidence type="ECO:0000313" key="12">
    <source>
        <dbReference type="EMBL" id="WXB75105.1"/>
    </source>
</evidence>
<dbReference type="InterPro" id="IPR039261">
    <property type="entry name" value="FNR_nucleotide-bd"/>
</dbReference>
<dbReference type="PIRSF" id="PIRSF006816">
    <property type="entry name" value="Cyc3_hyd_g"/>
    <property type="match status" value="1"/>
</dbReference>
<dbReference type="CDD" id="cd06218">
    <property type="entry name" value="DHOD_e_trans"/>
    <property type="match status" value="1"/>
</dbReference>
<gene>
    <name evidence="12" type="ORF">V1351_08975</name>
</gene>